<proteinExistence type="predicted"/>
<sequence>MLSMPFTFINIVNIINKREKHGHQKNIDDSTRSLE</sequence>
<organism evidence="1 2">
    <name type="scientific">Acinetobacter phage Meroveus</name>
    <dbReference type="NCBI Taxonomy" id="2759216"/>
    <lineage>
        <taxon>Viruses</taxon>
        <taxon>Duplodnaviria</taxon>
        <taxon>Heunggongvirae</taxon>
        <taxon>Uroviricota</taxon>
        <taxon>Caudoviricetes</taxon>
        <taxon>Pantevenvirales</taxon>
        <taxon>Straboviridae</taxon>
        <taxon>Twarogvirinae</taxon>
        <taxon>Lazarusvirus</taxon>
        <taxon>Lazarusvirus kimel</taxon>
    </lineage>
</organism>
<reference evidence="1" key="1">
    <citation type="submission" date="2020-07" db="EMBL/GenBank/DDBJ databases">
        <authorList>
            <person name="Shneider M.M."/>
            <person name="Evseev P.V."/>
            <person name="Timoshina O.Y."/>
            <person name="Mikhailova Y.V."/>
            <person name="Shelenkov A.A."/>
            <person name="Yanushevich Y."/>
            <person name="Shagin D.A."/>
            <person name="Popova A.V."/>
            <person name="Miroshnikov K.A."/>
        </authorList>
    </citation>
    <scope>NUCLEOTIDE SEQUENCE [LARGE SCALE GENOMIC DNA]</scope>
</reference>
<protein>
    <submittedName>
        <fullName evidence="1">Uncharacterized protein</fullName>
    </submittedName>
</protein>
<name>A0A7G9VYB3_9CAUD</name>
<accession>A0A7G9VYB3</accession>
<dbReference type="EMBL" id="MT741943">
    <property type="protein sequence ID" value="QNO11328.1"/>
    <property type="molecule type" value="Genomic_DNA"/>
</dbReference>
<evidence type="ECO:0000313" key="1">
    <source>
        <dbReference type="EMBL" id="QNO11328.1"/>
    </source>
</evidence>
<dbReference type="Proteomes" id="UP000516222">
    <property type="component" value="Segment"/>
</dbReference>
<gene>
    <name evidence="1" type="ORF">Meroveus_207</name>
</gene>
<evidence type="ECO:0000313" key="2">
    <source>
        <dbReference type="Proteomes" id="UP000516222"/>
    </source>
</evidence>